<accession>X0TWJ5</accession>
<evidence type="ECO:0000313" key="2">
    <source>
        <dbReference type="EMBL" id="GAF97948.1"/>
    </source>
</evidence>
<reference evidence="2" key="1">
    <citation type="journal article" date="2014" name="Front. Microbiol.">
        <title>High frequency of phylogenetically diverse reductive dehalogenase-homologous genes in deep subseafloor sedimentary metagenomes.</title>
        <authorList>
            <person name="Kawai M."/>
            <person name="Futagami T."/>
            <person name="Toyoda A."/>
            <person name="Takaki Y."/>
            <person name="Nishi S."/>
            <person name="Hori S."/>
            <person name="Arai W."/>
            <person name="Tsubouchi T."/>
            <person name="Morono Y."/>
            <person name="Uchiyama I."/>
            <person name="Ito T."/>
            <person name="Fujiyama A."/>
            <person name="Inagaki F."/>
            <person name="Takami H."/>
        </authorList>
    </citation>
    <scope>NUCLEOTIDE SEQUENCE</scope>
    <source>
        <strain evidence="2">Expedition CK06-06</strain>
    </source>
</reference>
<dbReference type="SUPFAM" id="SSF55315">
    <property type="entry name" value="L30e-like"/>
    <property type="match status" value="1"/>
</dbReference>
<dbReference type="InterPro" id="IPR029064">
    <property type="entry name" value="Ribosomal_eL30-like_sf"/>
</dbReference>
<comment type="caution">
    <text evidence="2">The sequence shown here is derived from an EMBL/GenBank/DDBJ whole genome shotgun (WGS) entry which is preliminary data.</text>
</comment>
<sequence>MREWIYGRNPVYEVLRADRRQVFQLLIAQGALSKGR</sequence>
<dbReference type="Pfam" id="PF08032">
    <property type="entry name" value="SpoU_sub_bind"/>
    <property type="match status" value="1"/>
</dbReference>
<feature type="non-terminal residue" evidence="2">
    <location>
        <position position="36"/>
    </location>
</feature>
<gene>
    <name evidence="2" type="ORF">S01H1_19958</name>
</gene>
<evidence type="ECO:0000259" key="1">
    <source>
        <dbReference type="Pfam" id="PF08032"/>
    </source>
</evidence>
<dbReference type="AlphaFoldDB" id="X0TWJ5"/>
<protein>
    <recommendedName>
        <fullName evidence="1">RNA 2-O ribose methyltransferase substrate binding domain-containing protein</fullName>
    </recommendedName>
</protein>
<feature type="domain" description="RNA 2-O ribose methyltransferase substrate binding" evidence="1">
    <location>
        <begin position="4"/>
        <end position="31"/>
    </location>
</feature>
<dbReference type="InterPro" id="IPR013123">
    <property type="entry name" value="SpoU_subst-bd"/>
</dbReference>
<dbReference type="EMBL" id="BARS01010852">
    <property type="protein sequence ID" value="GAF97948.1"/>
    <property type="molecule type" value="Genomic_DNA"/>
</dbReference>
<proteinExistence type="predicted"/>
<dbReference type="Gene3D" id="3.30.1330.30">
    <property type="match status" value="1"/>
</dbReference>
<organism evidence="2">
    <name type="scientific">marine sediment metagenome</name>
    <dbReference type="NCBI Taxonomy" id="412755"/>
    <lineage>
        <taxon>unclassified sequences</taxon>
        <taxon>metagenomes</taxon>
        <taxon>ecological metagenomes</taxon>
    </lineage>
</organism>
<dbReference type="GO" id="GO:0008168">
    <property type="term" value="F:methyltransferase activity"/>
    <property type="evidence" value="ECO:0007669"/>
    <property type="project" value="InterPro"/>
</dbReference>
<name>X0TWJ5_9ZZZZ</name>